<name>A0A9N9P733_9GLOM</name>
<reference evidence="1" key="1">
    <citation type="submission" date="2021-06" db="EMBL/GenBank/DDBJ databases">
        <authorList>
            <person name="Kallberg Y."/>
            <person name="Tangrot J."/>
            <person name="Rosling A."/>
        </authorList>
    </citation>
    <scope>NUCLEOTIDE SEQUENCE</scope>
    <source>
        <strain evidence="1">MA453B</strain>
    </source>
</reference>
<evidence type="ECO:0000313" key="2">
    <source>
        <dbReference type="Proteomes" id="UP000789405"/>
    </source>
</evidence>
<dbReference type="Gene3D" id="1.10.10.10">
    <property type="entry name" value="Winged helix-like DNA-binding domain superfamily/Winged helix DNA-binding domain"/>
    <property type="match status" value="1"/>
</dbReference>
<dbReference type="SUPFAM" id="SSF75632">
    <property type="entry name" value="Cullin homology domain"/>
    <property type="match status" value="1"/>
</dbReference>
<evidence type="ECO:0000313" key="1">
    <source>
        <dbReference type="EMBL" id="CAG8796151.1"/>
    </source>
</evidence>
<feature type="non-terminal residue" evidence="1">
    <location>
        <position position="1"/>
    </location>
</feature>
<dbReference type="AlphaFoldDB" id="A0A9N9P733"/>
<keyword evidence="2" id="KW-1185">Reference proteome</keyword>
<feature type="non-terminal residue" evidence="1">
    <location>
        <position position="191"/>
    </location>
</feature>
<proteinExistence type="predicted"/>
<comment type="caution">
    <text evidence="1">The sequence shown here is derived from an EMBL/GenBank/DDBJ whole genome shotgun (WGS) entry which is preliminary data.</text>
</comment>
<gene>
    <name evidence="1" type="ORF">DERYTH_LOCUS22419</name>
</gene>
<dbReference type="OrthoDB" id="27073at2759"/>
<dbReference type="InterPro" id="IPR036317">
    <property type="entry name" value="Cullin_homology_sf"/>
</dbReference>
<dbReference type="InterPro" id="IPR036388">
    <property type="entry name" value="WH-like_DNA-bd_sf"/>
</dbReference>
<sequence length="191" mass="21936">PFLPWFEEHDIKTGLKVFKDLIPNNVNTEITPNVYFNALLDVRRMYINMLTTSRAKSPELLAQFCGSLLRKGSVESSIKSKLEDIPSITSFTIPEELEETSRHFIKVITPVINLIGYSIFQKVSTYQMGILLNYNKNTSYIFKELKQMADLNYCALTDTLKTLIQTKVLKLYNGNEVGDPLSCYELNMDFE</sequence>
<organism evidence="1 2">
    <name type="scientific">Dentiscutata erythropus</name>
    <dbReference type="NCBI Taxonomy" id="1348616"/>
    <lineage>
        <taxon>Eukaryota</taxon>
        <taxon>Fungi</taxon>
        <taxon>Fungi incertae sedis</taxon>
        <taxon>Mucoromycota</taxon>
        <taxon>Glomeromycotina</taxon>
        <taxon>Glomeromycetes</taxon>
        <taxon>Diversisporales</taxon>
        <taxon>Gigasporaceae</taxon>
        <taxon>Dentiscutata</taxon>
    </lineage>
</organism>
<dbReference type="Proteomes" id="UP000789405">
    <property type="component" value="Unassembled WGS sequence"/>
</dbReference>
<dbReference type="EMBL" id="CAJVPY010031110">
    <property type="protein sequence ID" value="CAG8796151.1"/>
    <property type="molecule type" value="Genomic_DNA"/>
</dbReference>
<accession>A0A9N9P733</accession>
<protein>
    <submittedName>
        <fullName evidence="1">433_t:CDS:1</fullName>
    </submittedName>
</protein>